<evidence type="ECO:0000313" key="2">
    <source>
        <dbReference type="EMBL" id="BBE18834.1"/>
    </source>
</evidence>
<sequence>MYLDEDYKKDNEIQRILSGFGFDSEKFWYLLLFIFDYSYGSCIDGVYWAESPREQLDKLTDAIDDNTSVIDINGIPTFIKEAKLTLKIKGNHSITINNPIAIYYLAFSTDSALKKIKPDSIMNISTELEQDKSISNSVHIWFFAKMFQAFFDLHPLIKIKSSKGENKPFSKKQLISDLIYFTRISKNSELLASDETLKGILNKYKNYKLNTKNSYYFERWM</sequence>
<accession>A0A5K7SBZ4</accession>
<feature type="transmembrane region" description="Helical" evidence="1">
    <location>
        <begin position="27"/>
        <end position="49"/>
    </location>
</feature>
<dbReference type="AlphaFoldDB" id="A0A5K7SBZ4"/>
<dbReference type="RefSeq" id="WP_318347136.1">
    <property type="nucleotide sequence ID" value="NZ_AP018694.1"/>
</dbReference>
<reference evidence="2" key="1">
    <citation type="journal article" date="2020" name="Int. J. Syst. Evol. Microbiol.">
        <title>Aquipluma nitroreducens gen. nov. sp. nov., a novel facultatively anaerobic bacterium isolated from a freshwater lake.</title>
        <authorList>
            <person name="Watanabe M."/>
            <person name="Kojima H."/>
            <person name="Fukui M."/>
        </authorList>
    </citation>
    <scope>NUCLEOTIDE SEQUENCE</scope>
    <source>
        <strain evidence="2">MeG22</strain>
    </source>
</reference>
<keyword evidence="3" id="KW-1185">Reference proteome</keyword>
<evidence type="ECO:0000313" key="3">
    <source>
        <dbReference type="Proteomes" id="UP001193389"/>
    </source>
</evidence>
<protein>
    <submittedName>
        <fullName evidence="2">Uncharacterized protein</fullName>
    </submittedName>
</protein>
<dbReference type="KEGG" id="anf:AQPE_3003"/>
<gene>
    <name evidence="2" type="ORF">AQPE_3003</name>
</gene>
<keyword evidence="1" id="KW-1133">Transmembrane helix</keyword>
<keyword evidence="1" id="KW-0472">Membrane</keyword>
<name>A0A5K7SBZ4_9BACT</name>
<dbReference type="EMBL" id="AP018694">
    <property type="protein sequence ID" value="BBE18834.1"/>
    <property type="molecule type" value="Genomic_DNA"/>
</dbReference>
<organism evidence="2 3">
    <name type="scientific">Aquipluma nitroreducens</name>
    <dbReference type="NCBI Taxonomy" id="2010828"/>
    <lineage>
        <taxon>Bacteria</taxon>
        <taxon>Pseudomonadati</taxon>
        <taxon>Bacteroidota</taxon>
        <taxon>Bacteroidia</taxon>
        <taxon>Marinilabiliales</taxon>
        <taxon>Prolixibacteraceae</taxon>
        <taxon>Aquipluma</taxon>
    </lineage>
</organism>
<proteinExistence type="predicted"/>
<evidence type="ECO:0000256" key="1">
    <source>
        <dbReference type="SAM" id="Phobius"/>
    </source>
</evidence>
<dbReference type="Proteomes" id="UP001193389">
    <property type="component" value="Chromosome"/>
</dbReference>
<keyword evidence="1" id="KW-0812">Transmembrane</keyword>